<dbReference type="EMBL" id="JADKPN010000008">
    <property type="protein sequence ID" value="MBF4764250.1"/>
    <property type="molecule type" value="Genomic_DNA"/>
</dbReference>
<evidence type="ECO:0000256" key="1">
    <source>
        <dbReference type="SAM" id="MobiDB-lite"/>
    </source>
</evidence>
<reference evidence="2" key="1">
    <citation type="submission" date="2020-11" db="EMBL/GenBank/DDBJ databases">
        <title>Nocardioides sp. nov., isolated from Soil of Cynanchum wilfordii Hemsley rhizosphere.</title>
        <authorList>
            <person name="Lee J.-S."/>
            <person name="Suh M.K."/>
            <person name="Kim J.-S."/>
        </authorList>
    </citation>
    <scope>NUCLEOTIDE SEQUENCE</scope>
    <source>
        <strain evidence="2">KCTC 19275</strain>
    </source>
</reference>
<evidence type="ECO:0000313" key="3">
    <source>
        <dbReference type="Proteomes" id="UP000640489"/>
    </source>
</evidence>
<sequence length="156" mass="16203">MPEVARMLLAWGVALALTACSDAGGSSDSRESGPVSPTAPPPTATTAGPDAAVATQLRAVAGCEGSGLNNHVADFSWRPAEPPGDGQRLVLSYVPGGLETDAFLRTGTLPADQSSYHWTQMNPGTGPRTWRVLTKRGATWVRSETATFHGVDCPDG</sequence>
<gene>
    <name evidence="2" type="ORF">ISU07_14035</name>
</gene>
<comment type="caution">
    <text evidence="2">The sequence shown here is derived from an EMBL/GenBank/DDBJ whole genome shotgun (WGS) entry which is preliminary data.</text>
</comment>
<organism evidence="2 3">
    <name type="scientific">Nocardioides islandensis</name>
    <dbReference type="NCBI Taxonomy" id="433663"/>
    <lineage>
        <taxon>Bacteria</taxon>
        <taxon>Bacillati</taxon>
        <taxon>Actinomycetota</taxon>
        <taxon>Actinomycetes</taxon>
        <taxon>Propionibacteriales</taxon>
        <taxon>Nocardioidaceae</taxon>
        <taxon>Nocardioides</taxon>
    </lineage>
</organism>
<evidence type="ECO:0000313" key="2">
    <source>
        <dbReference type="EMBL" id="MBF4764250.1"/>
    </source>
</evidence>
<dbReference type="Proteomes" id="UP000640489">
    <property type="component" value="Unassembled WGS sequence"/>
</dbReference>
<dbReference type="PROSITE" id="PS51257">
    <property type="entry name" value="PROKAR_LIPOPROTEIN"/>
    <property type="match status" value="1"/>
</dbReference>
<feature type="region of interest" description="Disordered" evidence="1">
    <location>
        <begin position="22"/>
        <end position="48"/>
    </location>
</feature>
<dbReference type="RefSeq" id="WP_194707429.1">
    <property type="nucleotide sequence ID" value="NZ_JADKPN010000008.1"/>
</dbReference>
<name>A0A930YL38_9ACTN</name>
<accession>A0A930YL38</accession>
<dbReference type="AlphaFoldDB" id="A0A930YL38"/>
<protein>
    <submittedName>
        <fullName evidence="2">Uncharacterized protein</fullName>
    </submittedName>
</protein>
<proteinExistence type="predicted"/>
<keyword evidence="3" id="KW-1185">Reference proteome</keyword>